<accession>A0A151I8W1</accession>
<name>A0A151I8W1_9HYME</name>
<evidence type="ECO:0000256" key="6">
    <source>
        <dbReference type="ARBA" id="ARBA00022833"/>
    </source>
</evidence>
<evidence type="ECO:0000256" key="11">
    <source>
        <dbReference type="ARBA" id="ARBA00068630"/>
    </source>
</evidence>
<dbReference type="InterPro" id="IPR057721">
    <property type="entry name" value="BCD1_alpha/beta"/>
</dbReference>
<evidence type="ECO:0000256" key="3">
    <source>
        <dbReference type="ARBA" id="ARBA00022553"/>
    </source>
</evidence>
<dbReference type="GO" id="GO:0070761">
    <property type="term" value="C:pre-snoRNP complex"/>
    <property type="evidence" value="ECO:0007669"/>
    <property type="project" value="TreeGrafter"/>
</dbReference>
<evidence type="ECO:0000256" key="8">
    <source>
        <dbReference type="ARBA" id="ARBA00049598"/>
    </source>
</evidence>
<keyword evidence="16" id="KW-1185">Reference proteome</keyword>
<dbReference type="PROSITE" id="PS51083">
    <property type="entry name" value="ZF_HIT"/>
    <property type="match status" value="1"/>
</dbReference>
<evidence type="ECO:0000256" key="5">
    <source>
        <dbReference type="ARBA" id="ARBA00022771"/>
    </source>
</evidence>
<evidence type="ECO:0000313" key="15">
    <source>
        <dbReference type="EMBL" id="KYM95085.1"/>
    </source>
</evidence>
<comment type="subunit">
    <text evidence="10">Interacts with FBL, SNU13, NOP58, NUFIP1, RUVBL1, RUVBL2 and TAF9. Interacts (via HIT-type zinc finger) with the RUVBL1/RUVBL2 complex in the presence of ADP.</text>
</comment>
<evidence type="ECO:0000256" key="2">
    <source>
        <dbReference type="ARBA" id="ARBA00022517"/>
    </source>
</evidence>
<evidence type="ECO:0000256" key="10">
    <source>
        <dbReference type="ARBA" id="ARBA00061949"/>
    </source>
</evidence>
<dbReference type="GO" id="GO:0008270">
    <property type="term" value="F:zinc ion binding"/>
    <property type="evidence" value="ECO:0007669"/>
    <property type="project" value="UniProtKB-UniRule"/>
</dbReference>
<dbReference type="GO" id="GO:0000463">
    <property type="term" value="P:maturation of LSU-rRNA from tricistronic rRNA transcript (SSU-rRNA, 5.8S rRNA, LSU-rRNA)"/>
    <property type="evidence" value="ECO:0007669"/>
    <property type="project" value="TreeGrafter"/>
</dbReference>
<gene>
    <name evidence="15" type="ORF">ALC62_14280</name>
</gene>
<keyword evidence="2" id="KW-0690">Ribosome biogenesis</keyword>
<dbReference type="Pfam" id="PF25790">
    <property type="entry name" value="BCD1"/>
    <property type="match status" value="1"/>
</dbReference>
<evidence type="ECO:0000259" key="14">
    <source>
        <dbReference type="PROSITE" id="PS51083"/>
    </source>
</evidence>
<dbReference type="GO" id="GO:0048254">
    <property type="term" value="P:snoRNA localization"/>
    <property type="evidence" value="ECO:0007669"/>
    <property type="project" value="TreeGrafter"/>
</dbReference>
<dbReference type="PANTHER" id="PTHR13483">
    <property type="entry name" value="BOX C_D SNORNA PROTEIN 1-RELATED"/>
    <property type="match status" value="1"/>
</dbReference>
<sequence length="345" mass="40256">MRPNDVDAHKASKSKMATTKGKLEDCEVCGAAKARYTCPKCEVRTCSLTCVNVHKKELECNGIRDPTKFVPLASFSDLDLLSDYRFLEQVGRLVDTKKRNPEIKYTRQVALPVHLHKLRCAASCRKVLLLFMPQVFNRHKENTTYLNWKNNELFWRLEWIFPQAENIKYTVDRALDNVRLSALVEQVLDPISAIDEIDIEKLNAKLLLADKLQFYRAAGLINIKVLLKAEKIKKAQSRFYDLDLMLTLQENLENKTIVEFPTLHVVMKDHLNMYDIIDTDEETSDAECTSYRAKKKYNNNRPNDNKKDESINYFFNDFSDSDDENMKRKRKKSLNIPNYEELIKM</sequence>
<dbReference type="CDD" id="cd23023">
    <property type="entry name" value="zf-HIT_BCD1"/>
    <property type="match status" value="1"/>
</dbReference>
<evidence type="ECO:0000256" key="12">
    <source>
        <dbReference type="ARBA" id="ARBA00077531"/>
    </source>
</evidence>
<dbReference type="GO" id="GO:0000492">
    <property type="term" value="P:box C/D snoRNP assembly"/>
    <property type="evidence" value="ECO:0007669"/>
    <property type="project" value="TreeGrafter"/>
</dbReference>
<dbReference type="PANTHER" id="PTHR13483:SF3">
    <property type="entry name" value="BOX C_D SNORNA PROTEIN 1"/>
    <property type="match status" value="1"/>
</dbReference>
<keyword evidence="6" id="KW-0862">Zinc</keyword>
<dbReference type="Pfam" id="PF04438">
    <property type="entry name" value="zf-HIT"/>
    <property type="match status" value="1"/>
</dbReference>
<keyword evidence="3" id="KW-0597">Phosphoprotein</keyword>
<evidence type="ECO:0000256" key="9">
    <source>
        <dbReference type="ARBA" id="ARBA00049654"/>
    </source>
</evidence>
<proteinExistence type="inferred from homology"/>
<dbReference type="SUPFAM" id="SSF144232">
    <property type="entry name" value="HIT/MYND zinc finger-like"/>
    <property type="match status" value="1"/>
</dbReference>
<evidence type="ECO:0000256" key="7">
    <source>
        <dbReference type="ARBA" id="ARBA00022843"/>
    </source>
</evidence>
<keyword evidence="7" id="KW-0832">Ubl conjugation</keyword>
<keyword evidence="5 13" id="KW-0863">Zinc-finger</keyword>
<dbReference type="Proteomes" id="UP000078542">
    <property type="component" value="Unassembled WGS sequence"/>
</dbReference>
<reference evidence="15 16" key="1">
    <citation type="submission" date="2016-03" db="EMBL/GenBank/DDBJ databases">
        <title>Cyphomyrmex costatus WGS genome.</title>
        <authorList>
            <person name="Nygaard S."/>
            <person name="Hu H."/>
            <person name="Boomsma J."/>
            <person name="Zhang G."/>
        </authorList>
    </citation>
    <scope>NUCLEOTIDE SEQUENCE [LARGE SCALE GENOMIC DNA]</scope>
    <source>
        <strain evidence="15">MS0001</strain>
        <tissue evidence="15">Whole body</tissue>
    </source>
</reference>
<feature type="domain" description="HIT-type" evidence="14">
    <location>
        <begin position="26"/>
        <end position="60"/>
    </location>
</feature>
<organism evidence="15 16">
    <name type="scientific">Cyphomyrmex costatus</name>
    <dbReference type="NCBI Taxonomy" id="456900"/>
    <lineage>
        <taxon>Eukaryota</taxon>
        <taxon>Metazoa</taxon>
        <taxon>Ecdysozoa</taxon>
        <taxon>Arthropoda</taxon>
        <taxon>Hexapoda</taxon>
        <taxon>Insecta</taxon>
        <taxon>Pterygota</taxon>
        <taxon>Neoptera</taxon>
        <taxon>Endopterygota</taxon>
        <taxon>Hymenoptera</taxon>
        <taxon>Apocrita</taxon>
        <taxon>Aculeata</taxon>
        <taxon>Formicoidea</taxon>
        <taxon>Formicidae</taxon>
        <taxon>Myrmicinae</taxon>
        <taxon>Cyphomyrmex</taxon>
    </lineage>
</organism>
<dbReference type="STRING" id="456900.A0A151I8W1"/>
<protein>
    <recommendedName>
        <fullName evidence="11">Box C/D snoRNA protein 1</fullName>
    </recommendedName>
    <alternativeName>
        <fullName evidence="12">Zinc finger HIT domain-containing protein 6</fullName>
    </alternativeName>
</protein>
<comment type="similarity">
    <text evidence="9">Belongs to the BCD1 family.</text>
</comment>
<evidence type="ECO:0000256" key="4">
    <source>
        <dbReference type="ARBA" id="ARBA00022723"/>
    </source>
</evidence>
<dbReference type="AlphaFoldDB" id="A0A151I8W1"/>
<evidence type="ECO:0000256" key="13">
    <source>
        <dbReference type="PROSITE-ProRule" id="PRU00453"/>
    </source>
</evidence>
<dbReference type="GO" id="GO:0005634">
    <property type="term" value="C:nucleus"/>
    <property type="evidence" value="ECO:0007669"/>
    <property type="project" value="TreeGrafter"/>
</dbReference>
<keyword evidence="1" id="KW-1017">Isopeptide bond</keyword>
<dbReference type="EMBL" id="KQ978330">
    <property type="protein sequence ID" value="KYM95085.1"/>
    <property type="molecule type" value="Genomic_DNA"/>
</dbReference>
<evidence type="ECO:0000256" key="1">
    <source>
        <dbReference type="ARBA" id="ARBA00022499"/>
    </source>
</evidence>
<evidence type="ECO:0000313" key="16">
    <source>
        <dbReference type="Proteomes" id="UP000078542"/>
    </source>
</evidence>
<dbReference type="FunFam" id="3.30.60.190:FF:000001">
    <property type="entry name" value="box C/D snoRNA protein 1"/>
    <property type="match status" value="1"/>
</dbReference>
<dbReference type="Gene3D" id="3.30.60.190">
    <property type="match status" value="1"/>
</dbReference>
<keyword evidence="4" id="KW-0479">Metal-binding</keyword>
<dbReference type="InterPro" id="IPR051639">
    <property type="entry name" value="BCD1"/>
</dbReference>
<comment type="function">
    <text evidence="8">Required for box C/D snoRNAs accumulation involved in snoRNA processing, snoRNA transport to the nucleolus and ribosome biogenesis.</text>
</comment>
<dbReference type="InterPro" id="IPR007529">
    <property type="entry name" value="Znf_HIT"/>
</dbReference>